<dbReference type="InterPro" id="IPR018359">
    <property type="entry name" value="Bromodomain_CS"/>
</dbReference>
<dbReference type="Proteomes" id="UP000792063">
    <property type="component" value="Unassembled WGS sequence"/>
</dbReference>
<name>A0A3R7K0N3_9STRA</name>
<reference evidence="5" key="3">
    <citation type="submission" date="2020-06" db="EMBL/GenBank/DDBJ databases">
        <authorList>
            <person name="Studholme D.J."/>
        </authorList>
    </citation>
    <scope>NUCLEOTIDE SEQUENCE</scope>
    <source>
        <strain evidence="5">NZFS 3630</strain>
    </source>
</reference>
<dbReference type="PROSITE" id="PS00633">
    <property type="entry name" value="BROMODOMAIN_1"/>
    <property type="match status" value="2"/>
</dbReference>
<dbReference type="EMBL" id="MBDN02000077">
    <property type="protein sequence ID" value="RLN81517.1"/>
    <property type="molecule type" value="Genomic_DNA"/>
</dbReference>
<dbReference type="GO" id="GO:0006355">
    <property type="term" value="P:regulation of DNA-templated transcription"/>
    <property type="evidence" value="ECO:0007669"/>
    <property type="project" value="TreeGrafter"/>
</dbReference>
<dbReference type="STRING" id="325452.A0A3R7K0N3"/>
<dbReference type="EMBL" id="MAYM02000270">
    <property type="protein sequence ID" value="RLN44613.1"/>
    <property type="molecule type" value="Genomic_DNA"/>
</dbReference>
<dbReference type="InterPro" id="IPR050935">
    <property type="entry name" value="Bromo_chromatin_reader"/>
</dbReference>
<feature type="domain" description="Bromo" evidence="4">
    <location>
        <begin position="22"/>
        <end position="93"/>
    </location>
</feature>
<evidence type="ECO:0000313" key="7">
    <source>
        <dbReference type="EMBL" id="RLN81517.1"/>
    </source>
</evidence>
<dbReference type="PRINTS" id="PR00503">
    <property type="entry name" value="BROMODOMAIN"/>
</dbReference>
<dbReference type="InterPro" id="IPR036427">
    <property type="entry name" value="Bromodomain-like_sf"/>
</dbReference>
<reference evidence="5" key="1">
    <citation type="journal article" date="2015" name="Genom Data">
        <title>Genome sequences of six Phytophthora species associated with forests in New Zealand.</title>
        <authorList>
            <person name="Studholme D.J."/>
            <person name="McDougal R.L."/>
            <person name="Sambles C."/>
            <person name="Hansen E."/>
            <person name="Hardy G."/>
            <person name="Grant M."/>
            <person name="Ganley R.J."/>
            <person name="Williams N.M."/>
        </authorList>
    </citation>
    <scope>NUCLEOTIDE SEQUENCE</scope>
    <source>
        <strain evidence="5">NZFS 3630</strain>
    </source>
</reference>
<dbReference type="GO" id="GO:0000785">
    <property type="term" value="C:chromatin"/>
    <property type="evidence" value="ECO:0007669"/>
    <property type="project" value="TreeGrafter"/>
</dbReference>
<dbReference type="GO" id="GO:0006338">
    <property type="term" value="P:chromatin remodeling"/>
    <property type="evidence" value="ECO:0007669"/>
    <property type="project" value="TreeGrafter"/>
</dbReference>
<dbReference type="InterPro" id="IPR001487">
    <property type="entry name" value="Bromodomain"/>
</dbReference>
<evidence type="ECO:0000256" key="1">
    <source>
        <dbReference type="ARBA" id="ARBA00023117"/>
    </source>
</evidence>
<evidence type="ECO:0000256" key="3">
    <source>
        <dbReference type="SAM" id="MobiDB-lite"/>
    </source>
</evidence>
<sequence>MISEAAHAECVRLLELLTNPRVQESWSWVFMTPVNIPGYEKFVKKPMDLGTIKKNLGSKPSRCRFKSHEKFARDVRLVFNNALVYNKDDQDVKGSVYAAAQHLLRVFETAYAKAIESVFKADDAAVAAAKAAHREAKEEKRKAEAAPFLQPVDLSHFPDYRVKVPHRMHLYGVQKKLRSGSYATMDAFAYDMRLIFSNCLVYNSDVILSKVMRNHAVILMKLFESHFAKIGGTWPGIPERWKCHQIIHDILAHRTDGQETAQWFKFPVESYYDSPDQIPYGYYDTVKEPMDIGTVSSRLHLGEYKRTSEFIAGMKLVFDNCIRYWKLDPQGQTYCDSAETLQRVLHTQSAAILSTSGGSSTISKEKQRVPSSSSKPKSGSSSTQPSVAPVTSTSVTEREKVKKKSSKSSKLSKSSKSARESGGALPEKEICLGIMKLLRAHKMKGFRGIEIKTAGPFLTAVDTTKYPDYLKIVSEPMDFAKIERKLKSDRYGSVDEFSADVHLIFSNCHKYNSDPVEGADIRAMATNLRNYFAELCNEKLGPLDASVVSSSGVNKDISPTIATNEVMLSPEELKRLKKEKREKKKKDKKEKKKKKDKKREKKDKKERSKSSSSGTQVRNEQTVHCRQDFVLVFA</sequence>
<gene>
    <name evidence="6" type="ORF">BBI17_003694</name>
    <name evidence="7" type="ORF">BBO99_00003637</name>
    <name evidence="5" type="ORF">JM18_005116</name>
</gene>
<dbReference type="PANTHER" id="PTHR22880:SF225">
    <property type="entry name" value="BROMODOMAIN-CONTAINING PROTEIN BET-1-RELATED"/>
    <property type="match status" value="1"/>
</dbReference>
<feature type="compositionally biased region" description="Low complexity" evidence="3">
    <location>
        <begin position="370"/>
        <end position="382"/>
    </location>
</feature>
<evidence type="ECO:0000313" key="8">
    <source>
        <dbReference type="Proteomes" id="UP000285624"/>
    </source>
</evidence>
<feature type="domain" description="Bromo" evidence="4">
    <location>
        <begin position="140"/>
        <end position="210"/>
    </location>
</feature>
<evidence type="ECO:0000256" key="2">
    <source>
        <dbReference type="PROSITE-ProRule" id="PRU00035"/>
    </source>
</evidence>
<feature type="region of interest" description="Disordered" evidence="3">
    <location>
        <begin position="568"/>
        <end position="621"/>
    </location>
</feature>
<dbReference type="Gene3D" id="1.20.920.10">
    <property type="entry name" value="Bromodomain-like"/>
    <property type="match status" value="4"/>
</dbReference>
<dbReference type="SUPFAM" id="SSF47370">
    <property type="entry name" value="Bromodomain"/>
    <property type="match status" value="4"/>
</dbReference>
<dbReference type="SMART" id="SM00297">
    <property type="entry name" value="BROMO"/>
    <property type="match status" value="4"/>
</dbReference>
<feature type="region of interest" description="Disordered" evidence="3">
    <location>
        <begin position="355"/>
        <end position="422"/>
    </location>
</feature>
<reference evidence="8 9" key="2">
    <citation type="submission" date="2018-07" db="EMBL/GenBank/DDBJ databases">
        <title>Genome sequencing of oomycete isolates from Chile give support for New Zealand origin for Phytophthora kernoviae and make available the first Nothophytophthora sp. genome.</title>
        <authorList>
            <person name="Studholme D.J."/>
            <person name="Sanfuentes E."/>
            <person name="Panda P."/>
            <person name="Hill R."/>
            <person name="Sambles C."/>
            <person name="Grant M."/>
            <person name="Williams N.M."/>
            <person name="Mcdougal R.L."/>
        </authorList>
    </citation>
    <scope>NUCLEOTIDE SEQUENCE [LARGE SCALE GENOMIC DNA]</scope>
    <source>
        <strain evidence="6">Chile2</strain>
        <strain evidence="7">Chile4</strain>
    </source>
</reference>
<dbReference type="CDD" id="cd04369">
    <property type="entry name" value="Bromodomain"/>
    <property type="match status" value="2"/>
</dbReference>
<feature type="domain" description="Bromo" evidence="4">
    <location>
        <begin position="449"/>
        <end position="519"/>
    </location>
</feature>
<organism evidence="7 8">
    <name type="scientific">Phytophthora kernoviae</name>
    <dbReference type="NCBI Taxonomy" id="325452"/>
    <lineage>
        <taxon>Eukaryota</taxon>
        <taxon>Sar</taxon>
        <taxon>Stramenopiles</taxon>
        <taxon>Oomycota</taxon>
        <taxon>Peronosporomycetes</taxon>
        <taxon>Peronosporales</taxon>
        <taxon>Peronosporaceae</taxon>
        <taxon>Phytophthora</taxon>
    </lineage>
</organism>
<evidence type="ECO:0000313" key="6">
    <source>
        <dbReference type="EMBL" id="RLN44613.1"/>
    </source>
</evidence>
<dbReference type="PANTHER" id="PTHR22880">
    <property type="entry name" value="FALZ-RELATED BROMODOMAIN-CONTAINING PROTEINS"/>
    <property type="match status" value="1"/>
</dbReference>
<dbReference type="Pfam" id="PF00439">
    <property type="entry name" value="Bromodomain"/>
    <property type="match status" value="4"/>
</dbReference>
<feature type="compositionally biased region" description="Basic residues" evidence="3">
    <location>
        <begin position="575"/>
        <end position="602"/>
    </location>
</feature>
<evidence type="ECO:0000313" key="9">
    <source>
        <dbReference type="Proteomes" id="UP000285883"/>
    </source>
</evidence>
<proteinExistence type="predicted"/>
<evidence type="ECO:0000313" key="5">
    <source>
        <dbReference type="EMBL" id="KAG2524947.1"/>
    </source>
</evidence>
<keyword evidence="8" id="KW-1185">Reference proteome</keyword>
<comment type="caution">
    <text evidence="7">The sequence shown here is derived from an EMBL/GenBank/DDBJ whole genome shotgun (WGS) entry which is preliminary data.</text>
</comment>
<evidence type="ECO:0000259" key="4">
    <source>
        <dbReference type="PROSITE" id="PS50014"/>
    </source>
</evidence>
<keyword evidence="1 2" id="KW-0103">Bromodomain</keyword>
<feature type="compositionally biased region" description="Polar residues" evidence="3">
    <location>
        <begin position="383"/>
        <end position="395"/>
    </location>
</feature>
<protein>
    <recommendedName>
        <fullName evidence="4">Bromo domain-containing protein</fullName>
    </recommendedName>
</protein>
<dbReference type="PROSITE" id="PS50014">
    <property type="entry name" value="BROMODOMAIN_2"/>
    <property type="match status" value="4"/>
</dbReference>
<dbReference type="AlphaFoldDB" id="A0A3R7K0N3"/>
<dbReference type="Proteomes" id="UP000285624">
    <property type="component" value="Unassembled WGS sequence"/>
</dbReference>
<dbReference type="Proteomes" id="UP000285883">
    <property type="component" value="Unassembled WGS sequence"/>
</dbReference>
<dbReference type="EMBL" id="JPWU03000139">
    <property type="protein sequence ID" value="KAG2524947.1"/>
    <property type="molecule type" value="Genomic_DNA"/>
</dbReference>
<accession>A0A3R7K0N3</accession>
<dbReference type="GO" id="GO:0005634">
    <property type="term" value="C:nucleus"/>
    <property type="evidence" value="ECO:0007669"/>
    <property type="project" value="TreeGrafter"/>
</dbReference>
<feature type="domain" description="Bromo" evidence="4">
    <location>
        <begin position="256"/>
        <end position="324"/>
    </location>
</feature>